<accession>A0ABP9R5T8</accession>
<gene>
    <name evidence="1" type="ORF">GCM10023321_71380</name>
</gene>
<name>A0ABP9R5T8_9PSEU</name>
<reference evidence="2" key="1">
    <citation type="journal article" date="2019" name="Int. J. Syst. Evol. Microbiol.">
        <title>The Global Catalogue of Microorganisms (GCM) 10K type strain sequencing project: providing services to taxonomists for standard genome sequencing and annotation.</title>
        <authorList>
            <consortium name="The Broad Institute Genomics Platform"/>
            <consortium name="The Broad Institute Genome Sequencing Center for Infectious Disease"/>
            <person name="Wu L."/>
            <person name="Ma J."/>
        </authorList>
    </citation>
    <scope>NUCLEOTIDE SEQUENCE [LARGE SCALE GENOMIC DNA]</scope>
    <source>
        <strain evidence="2">JCM 18303</strain>
    </source>
</reference>
<dbReference type="InterPro" id="IPR025447">
    <property type="entry name" value="DUF4192"/>
</dbReference>
<evidence type="ECO:0008006" key="3">
    <source>
        <dbReference type="Google" id="ProtNLM"/>
    </source>
</evidence>
<evidence type="ECO:0000313" key="1">
    <source>
        <dbReference type="EMBL" id="GAA5172047.1"/>
    </source>
</evidence>
<keyword evidence="2" id="KW-1185">Reference proteome</keyword>
<evidence type="ECO:0000313" key="2">
    <source>
        <dbReference type="Proteomes" id="UP001428817"/>
    </source>
</evidence>
<dbReference type="Pfam" id="PF13830">
    <property type="entry name" value="DUF4192"/>
    <property type="match status" value="1"/>
</dbReference>
<sequence>MLLGTEADGPHVVFTLRVDLPGRGTPRGVLRMLAATVARQNCAAVFVAVIGGTRPKFAGSPPKAVRQLIQECGELDVQVRDVLWAAELAKGAEWFRLGGRPESGTLPDPAESPLAAHLAAAGEVTYADREELERMMAPGDPEVLRRRAELVNDRIDEALADDDDLPPYGLEAVELLDRWLAEATRGRPRFTDEDVAEICLALSDPLVRDAAFGFAHHGDPKVAERLWTALLPEVPDPEAAEVAVLLAHTALLTGRHALIGVALDRALRAWPGHQVAVAFRAAVVAGYEPERLASWFAEGTRRAVAELTGFDPTLN</sequence>
<organism evidence="1 2">
    <name type="scientific">Pseudonocardia eucalypti</name>
    <dbReference type="NCBI Taxonomy" id="648755"/>
    <lineage>
        <taxon>Bacteria</taxon>
        <taxon>Bacillati</taxon>
        <taxon>Actinomycetota</taxon>
        <taxon>Actinomycetes</taxon>
        <taxon>Pseudonocardiales</taxon>
        <taxon>Pseudonocardiaceae</taxon>
        <taxon>Pseudonocardia</taxon>
    </lineage>
</organism>
<proteinExistence type="predicted"/>
<comment type="caution">
    <text evidence="1">The sequence shown here is derived from an EMBL/GenBank/DDBJ whole genome shotgun (WGS) entry which is preliminary data.</text>
</comment>
<protein>
    <recommendedName>
        <fullName evidence="3">DUF4192 domain-containing protein</fullName>
    </recommendedName>
</protein>
<dbReference type="Proteomes" id="UP001428817">
    <property type="component" value="Unassembled WGS sequence"/>
</dbReference>
<dbReference type="EMBL" id="BAABJP010000051">
    <property type="protein sequence ID" value="GAA5172047.1"/>
    <property type="molecule type" value="Genomic_DNA"/>
</dbReference>